<organism evidence="1 2">
    <name type="scientific">Aspergillus pseudoustus</name>
    <dbReference type="NCBI Taxonomy" id="1810923"/>
    <lineage>
        <taxon>Eukaryota</taxon>
        <taxon>Fungi</taxon>
        <taxon>Dikarya</taxon>
        <taxon>Ascomycota</taxon>
        <taxon>Pezizomycotina</taxon>
        <taxon>Eurotiomycetes</taxon>
        <taxon>Eurotiomycetidae</taxon>
        <taxon>Eurotiales</taxon>
        <taxon>Aspergillaceae</taxon>
        <taxon>Aspergillus</taxon>
        <taxon>Aspergillus subgen. Nidulantes</taxon>
    </lineage>
</organism>
<dbReference type="Proteomes" id="UP001610446">
    <property type="component" value="Unassembled WGS sequence"/>
</dbReference>
<keyword evidence="2" id="KW-1185">Reference proteome</keyword>
<evidence type="ECO:0000313" key="2">
    <source>
        <dbReference type="Proteomes" id="UP001610446"/>
    </source>
</evidence>
<accession>A0ABR4IMT2</accession>
<dbReference type="Pfam" id="PF11951">
    <property type="entry name" value="Fungal_trans_2"/>
    <property type="match status" value="1"/>
</dbReference>
<dbReference type="PANTHER" id="PTHR38111">
    <property type="entry name" value="ZN(2)-C6 FUNGAL-TYPE DOMAIN-CONTAINING PROTEIN-RELATED"/>
    <property type="match status" value="1"/>
</dbReference>
<reference evidence="1 2" key="1">
    <citation type="submission" date="2024-07" db="EMBL/GenBank/DDBJ databases">
        <title>Section-level genome sequencing and comparative genomics of Aspergillus sections Usti and Cavernicolus.</title>
        <authorList>
            <consortium name="Lawrence Berkeley National Laboratory"/>
            <person name="Nybo J.L."/>
            <person name="Vesth T.C."/>
            <person name="Theobald S."/>
            <person name="Frisvad J.C."/>
            <person name="Larsen T.O."/>
            <person name="Kjaerboelling I."/>
            <person name="Rothschild-Mancinelli K."/>
            <person name="Lyhne E.K."/>
            <person name="Kogle M.E."/>
            <person name="Barry K."/>
            <person name="Clum A."/>
            <person name="Na H."/>
            <person name="Ledsgaard L."/>
            <person name="Lin J."/>
            <person name="Lipzen A."/>
            <person name="Kuo A."/>
            <person name="Riley R."/>
            <person name="Mondo S."/>
            <person name="Labutti K."/>
            <person name="Haridas S."/>
            <person name="Pangalinan J."/>
            <person name="Salamov A.A."/>
            <person name="Simmons B.A."/>
            <person name="Magnuson J.K."/>
            <person name="Chen J."/>
            <person name="Drula E."/>
            <person name="Henrissat B."/>
            <person name="Wiebenga A."/>
            <person name="Lubbers R.J."/>
            <person name="Gomes A.C."/>
            <person name="Makela M.R."/>
            <person name="Stajich J."/>
            <person name="Grigoriev I.V."/>
            <person name="Mortensen U.H."/>
            <person name="De Vries R.P."/>
            <person name="Baker S.E."/>
            <person name="Andersen M.R."/>
        </authorList>
    </citation>
    <scope>NUCLEOTIDE SEQUENCE [LARGE SCALE GENOMIC DNA]</scope>
    <source>
        <strain evidence="1 2">CBS 123904</strain>
    </source>
</reference>
<gene>
    <name evidence="1" type="ORF">BJY01DRAFT_255186</name>
</gene>
<evidence type="ECO:0000313" key="1">
    <source>
        <dbReference type="EMBL" id="KAL2829050.1"/>
    </source>
</evidence>
<dbReference type="InterPro" id="IPR053178">
    <property type="entry name" value="Osmoadaptation_assoc"/>
</dbReference>
<dbReference type="InterPro" id="IPR021858">
    <property type="entry name" value="Fun_TF"/>
</dbReference>
<comment type="caution">
    <text evidence="1">The sequence shown here is derived from an EMBL/GenBank/DDBJ whole genome shotgun (WGS) entry which is preliminary data.</text>
</comment>
<sequence>MAVGALHANRNNVERASIKEKVAAMRSYHMSMVALQECLGDKNVVQRDDVLWATFFLGVFELLSDHSGEGWVKHMLYGTSKMLQLVGPSGCKSSLRRVFYDLFRVLEASRSLLYNEETILSQKCWLQLHACSGSDMITRWEPMGEITILMIQTSAFSLRARSLVESVPESDRYMDASITILATEGLEIQATIYNWHTEALLHLSQGRFDGYINLSLLYYHALLIFLSGNFDYFPYWNNIPAPVLCPMDVSDHLGAILELAEQILSQCKIPGAMLFFPLTVAGSRARDPAQRSQIVSLLDRVFRTGFVVANRVKVGILDRWVKRDEVLLPDPLVDTIEVEAEVVSSFGIQPGSLDTSQLRGAEPLKRHSTSRLVNLAVIWRPEFLDIFLDFSPETKLLAEAKGIRDELRMLCAALLHSQSLVLARLKPRLLEAHPDRLTPETVARQFDEQDTWIEVYLRDIHRISRQAVHVYDSAASLLDLKQKHANPFEARLAREQAAQTSRCLDALYGPYLDNVHYSTGFSRDKTTSSQSRLMSLGIILRSGGGIGRQGLTIFRERANQRKTDKYWGGTTSLRPTFSNRGREAGIAEFDDEEKARSYGNAPLDVSIQTGGEGDLDRYSQVRLGGTRGDTGARKVLDEDVTILH</sequence>
<dbReference type="EMBL" id="JBFXLU010000347">
    <property type="protein sequence ID" value="KAL2829050.1"/>
    <property type="molecule type" value="Genomic_DNA"/>
</dbReference>
<name>A0ABR4IMT2_9EURO</name>
<dbReference type="PANTHER" id="PTHR38111:SF2">
    <property type="entry name" value="FINGER DOMAIN PROTEIN, PUTATIVE (AFU_ORTHOLOGUE AFUA_1G01560)-RELATED"/>
    <property type="match status" value="1"/>
</dbReference>
<protein>
    <submittedName>
        <fullName evidence="1">Uncharacterized protein</fullName>
    </submittedName>
</protein>
<proteinExistence type="predicted"/>